<name>A0A974C1G4_XENLA</name>
<dbReference type="EMBL" id="CM004482">
    <property type="protein sequence ID" value="OCT64305.1"/>
    <property type="molecule type" value="Genomic_DNA"/>
</dbReference>
<evidence type="ECO:0000313" key="1">
    <source>
        <dbReference type="EMBL" id="OCT64305.1"/>
    </source>
</evidence>
<protein>
    <submittedName>
        <fullName evidence="1">Uncharacterized protein</fullName>
    </submittedName>
</protein>
<dbReference type="AlphaFoldDB" id="A0A974C1G4"/>
<organism evidence="1 2">
    <name type="scientific">Xenopus laevis</name>
    <name type="common">African clawed frog</name>
    <dbReference type="NCBI Taxonomy" id="8355"/>
    <lineage>
        <taxon>Eukaryota</taxon>
        <taxon>Metazoa</taxon>
        <taxon>Chordata</taxon>
        <taxon>Craniata</taxon>
        <taxon>Vertebrata</taxon>
        <taxon>Euteleostomi</taxon>
        <taxon>Amphibia</taxon>
        <taxon>Batrachia</taxon>
        <taxon>Anura</taxon>
        <taxon>Pipoidea</taxon>
        <taxon>Pipidae</taxon>
        <taxon>Xenopodinae</taxon>
        <taxon>Xenopus</taxon>
        <taxon>Xenopus</taxon>
    </lineage>
</organism>
<reference evidence="2" key="1">
    <citation type="journal article" date="2016" name="Nature">
        <title>Genome evolution in the allotetraploid frog Xenopus laevis.</title>
        <authorList>
            <person name="Session A.M."/>
            <person name="Uno Y."/>
            <person name="Kwon T."/>
            <person name="Chapman J.A."/>
            <person name="Toyoda A."/>
            <person name="Takahashi S."/>
            <person name="Fukui A."/>
            <person name="Hikosaka A."/>
            <person name="Suzuki A."/>
            <person name="Kondo M."/>
            <person name="van Heeringen S.J."/>
            <person name="Quigley I."/>
            <person name="Heinz S."/>
            <person name="Ogino H."/>
            <person name="Ochi H."/>
            <person name="Hellsten U."/>
            <person name="Lyons J.B."/>
            <person name="Simakov O."/>
            <person name="Putnam N."/>
            <person name="Stites J."/>
            <person name="Kuroki Y."/>
            <person name="Tanaka T."/>
            <person name="Michiue T."/>
            <person name="Watanabe M."/>
            <person name="Bogdanovic O."/>
            <person name="Lister R."/>
            <person name="Georgiou G."/>
            <person name="Paranjpe S.S."/>
            <person name="van Kruijsbergen I."/>
            <person name="Shu S."/>
            <person name="Carlson J."/>
            <person name="Kinoshita T."/>
            <person name="Ohta Y."/>
            <person name="Mawaribuchi S."/>
            <person name="Jenkins J."/>
            <person name="Grimwood J."/>
            <person name="Schmutz J."/>
            <person name="Mitros T."/>
            <person name="Mozaffari S.V."/>
            <person name="Suzuki Y."/>
            <person name="Haramoto Y."/>
            <person name="Yamamoto T.S."/>
            <person name="Takagi C."/>
            <person name="Heald R."/>
            <person name="Miller K."/>
            <person name="Haudenschild C."/>
            <person name="Kitzman J."/>
            <person name="Nakayama T."/>
            <person name="Izutsu Y."/>
            <person name="Robert J."/>
            <person name="Fortriede J."/>
            <person name="Burns K."/>
            <person name="Lotay V."/>
            <person name="Karimi K."/>
            <person name="Yasuoka Y."/>
            <person name="Dichmann D.S."/>
            <person name="Flajnik M.F."/>
            <person name="Houston D.W."/>
            <person name="Shendure J."/>
            <person name="DuPasquier L."/>
            <person name="Vize P.D."/>
            <person name="Zorn A.M."/>
            <person name="Ito M."/>
            <person name="Marcotte E.M."/>
            <person name="Wallingford J.B."/>
            <person name="Ito Y."/>
            <person name="Asashima M."/>
            <person name="Ueno N."/>
            <person name="Matsuda Y."/>
            <person name="Veenstra G.J."/>
            <person name="Fujiyama A."/>
            <person name="Harland R.M."/>
            <person name="Taira M."/>
            <person name="Rokhsar D.S."/>
        </authorList>
    </citation>
    <scope>NUCLEOTIDE SEQUENCE [LARGE SCALE GENOMIC DNA]</scope>
    <source>
        <strain evidence="2">J</strain>
    </source>
</reference>
<gene>
    <name evidence="1" type="ORF">XELAEV_18045408mg</name>
</gene>
<accession>A0A974C1G4</accession>
<dbReference type="Proteomes" id="UP000694892">
    <property type="component" value="Chromosome 9_10L"/>
</dbReference>
<sequence length="66" mass="7402">MSCSKMTSSGPLLLNTTSLKFQNVTRTVFPLSLQIQRGMYRFEALTEGDAMCGQHTYRSHPPADIH</sequence>
<evidence type="ECO:0000313" key="2">
    <source>
        <dbReference type="Proteomes" id="UP000694892"/>
    </source>
</evidence>
<proteinExistence type="predicted"/>